<reference evidence="2" key="1">
    <citation type="journal article" date="2023" name="Nat. Plants">
        <title>Single-cell RNA sequencing provides a high-resolution roadmap for understanding the multicellular compartmentation of specialized metabolism.</title>
        <authorList>
            <person name="Sun S."/>
            <person name="Shen X."/>
            <person name="Li Y."/>
            <person name="Li Y."/>
            <person name="Wang S."/>
            <person name="Li R."/>
            <person name="Zhang H."/>
            <person name="Shen G."/>
            <person name="Guo B."/>
            <person name="Wei J."/>
            <person name="Xu J."/>
            <person name="St-Pierre B."/>
            <person name="Chen S."/>
            <person name="Sun C."/>
        </authorList>
    </citation>
    <scope>NUCLEOTIDE SEQUENCE [LARGE SCALE GENOMIC DNA]</scope>
</reference>
<keyword evidence="2" id="KW-1185">Reference proteome</keyword>
<protein>
    <submittedName>
        <fullName evidence="1">Uncharacterized protein</fullName>
    </submittedName>
</protein>
<evidence type="ECO:0000313" key="2">
    <source>
        <dbReference type="Proteomes" id="UP001060085"/>
    </source>
</evidence>
<gene>
    <name evidence="1" type="ORF">M9H77_12295</name>
</gene>
<name>A0ACC0BH10_CATRO</name>
<dbReference type="Proteomes" id="UP001060085">
    <property type="component" value="Linkage Group LG03"/>
</dbReference>
<evidence type="ECO:0000313" key="1">
    <source>
        <dbReference type="EMBL" id="KAI5671931.1"/>
    </source>
</evidence>
<proteinExistence type="predicted"/>
<sequence length="207" mass="23607">MTTAQYTSPYDVQSSDAFKKKWEAAQRNCLQRHGGHGPDKYIGKSNGRKRVRHLHNQSCMSYCISKREWVDTGSEEFLVKYQELKVNAEHLHIETDSPMPTNKKLMFEAACGSYKGHVYGFGSKSTAITAEQRRDSSSSSYVLSVSSTAAHNACIEREKRMGIHTTNTRQVRRLHDLVRFSVRCAARICTLCSLLSLRRITQMFLNH</sequence>
<accession>A0ACC0BH10</accession>
<dbReference type="EMBL" id="CM044703">
    <property type="protein sequence ID" value="KAI5671931.1"/>
    <property type="molecule type" value="Genomic_DNA"/>
</dbReference>
<organism evidence="1 2">
    <name type="scientific">Catharanthus roseus</name>
    <name type="common">Madagascar periwinkle</name>
    <name type="synonym">Vinca rosea</name>
    <dbReference type="NCBI Taxonomy" id="4058"/>
    <lineage>
        <taxon>Eukaryota</taxon>
        <taxon>Viridiplantae</taxon>
        <taxon>Streptophyta</taxon>
        <taxon>Embryophyta</taxon>
        <taxon>Tracheophyta</taxon>
        <taxon>Spermatophyta</taxon>
        <taxon>Magnoliopsida</taxon>
        <taxon>eudicotyledons</taxon>
        <taxon>Gunneridae</taxon>
        <taxon>Pentapetalae</taxon>
        <taxon>asterids</taxon>
        <taxon>lamiids</taxon>
        <taxon>Gentianales</taxon>
        <taxon>Apocynaceae</taxon>
        <taxon>Rauvolfioideae</taxon>
        <taxon>Vinceae</taxon>
        <taxon>Catharanthinae</taxon>
        <taxon>Catharanthus</taxon>
    </lineage>
</organism>
<comment type="caution">
    <text evidence="1">The sequence shown here is derived from an EMBL/GenBank/DDBJ whole genome shotgun (WGS) entry which is preliminary data.</text>
</comment>